<dbReference type="PANTHER" id="PTHR47785:SF3">
    <property type="entry name" value="ZN(2)-C6 FUNGAL-TYPE DOMAIN-CONTAINING PROTEIN"/>
    <property type="match status" value="1"/>
</dbReference>
<dbReference type="PANTHER" id="PTHR47785">
    <property type="entry name" value="ZN(II)2CYS6 TRANSCRIPTION FACTOR (EUROFUNG)-RELATED-RELATED"/>
    <property type="match status" value="1"/>
</dbReference>
<protein>
    <recommendedName>
        <fullName evidence="5">Zn(2)-C6 fungal-type domain-containing protein</fullName>
    </recommendedName>
</protein>
<reference evidence="7" key="1">
    <citation type="journal article" date="2016" name="Genome Announc.">
        <title>Draft genome sequences of fungus Aspergillus calidoustus.</title>
        <authorList>
            <person name="Horn F."/>
            <person name="Linde J."/>
            <person name="Mattern D.J."/>
            <person name="Walther G."/>
            <person name="Guthke R."/>
            <person name="Scherlach K."/>
            <person name="Martin K."/>
            <person name="Brakhage A.A."/>
            <person name="Petzke L."/>
            <person name="Valiante V."/>
        </authorList>
    </citation>
    <scope>NUCLEOTIDE SEQUENCE [LARGE SCALE GENOMIC DNA]</scope>
    <source>
        <strain evidence="7">SF006504</strain>
    </source>
</reference>
<keyword evidence="2" id="KW-0238">DNA-binding</keyword>
<dbReference type="InterPro" id="IPR001138">
    <property type="entry name" value="Zn2Cys6_DnaBD"/>
</dbReference>
<dbReference type="SMART" id="SM00066">
    <property type="entry name" value="GAL4"/>
    <property type="match status" value="1"/>
</dbReference>
<keyword evidence="4" id="KW-0539">Nucleus</keyword>
<dbReference type="Gene3D" id="4.10.240.10">
    <property type="entry name" value="Zn(2)-C6 fungal-type DNA-binding domain"/>
    <property type="match status" value="1"/>
</dbReference>
<evidence type="ECO:0000259" key="5">
    <source>
        <dbReference type="PROSITE" id="PS50048"/>
    </source>
</evidence>
<accession>A0A0U5GLE0</accession>
<dbReference type="OMA" id="KAWFLCA"/>
<proteinExistence type="predicted"/>
<dbReference type="SUPFAM" id="SSF57701">
    <property type="entry name" value="Zn2/Cys6 DNA-binding domain"/>
    <property type="match status" value="1"/>
</dbReference>
<dbReference type="InterPro" id="IPR053181">
    <property type="entry name" value="EcdB-like_regulator"/>
</dbReference>
<dbReference type="AlphaFoldDB" id="A0A0U5GLE0"/>
<dbReference type="CDD" id="cd12148">
    <property type="entry name" value="fungal_TF_MHR"/>
    <property type="match status" value="1"/>
</dbReference>
<dbReference type="Pfam" id="PF00172">
    <property type="entry name" value="Zn_clus"/>
    <property type="match status" value="1"/>
</dbReference>
<keyword evidence="7" id="KW-1185">Reference proteome</keyword>
<name>A0A0U5GLE0_ASPCI</name>
<keyword evidence="3" id="KW-0804">Transcription</keyword>
<evidence type="ECO:0000313" key="7">
    <source>
        <dbReference type="Proteomes" id="UP000054771"/>
    </source>
</evidence>
<dbReference type="EMBL" id="CDMC01000029">
    <property type="protein sequence ID" value="CEL11662.1"/>
    <property type="molecule type" value="Genomic_DNA"/>
</dbReference>
<dbReference type="GO" id="GO:0003677">
    <property type="term" value="F:DNA binding"/>
    <property type="evidence" value="ECO:0007669"/>
    <property type="project" value="UniProtKB-KW"/>
</dbReference>
<dbReference type="GO" id="GO:0008270">
    <property type="term" value="F:zinc ion binding"/>
    <property type="evidence" value="ECO:0007669"/>
    <property type="project" value="InterPro"/>
</dbReference>
<dbReference type="GO" id="GO:0000981">
    <property type="term" value="F:DNA-binding transcription factor activity, RNA polymerase II-specific"/>
    <property type="evidence" value="ECO:0007669"/>
    <property type="project" value="InterPro"/>
</dbReference>
<sequence length="536" mass="59161">MLPSRTASACDHCRLRRRRCDRARPKCSFCVSQGADCIYGQATNPQPSQLVQELMSIRERLEFITPLLGSRSQPSSQGDKTPPVVALQDCPPLALKSPYSMQVLGLPSNLAAILYRLETSTSRLPVSPANSGWIEDPDPELVLRCFQECIQPWYPILQYDFALDFSPYSTVSCLSHLVAAISSLVEDRPHASHYEIALSTMAKVFHECSVTSAQCLVLFSIYHACLLQPRQSFEYAQVASLKLQPFLKGPYFPEGSPESHLVSRLECTIYLIMSEISMHLNLSCSGKKIRSRSATAPTTRGMDTRNYPVDWDTTSNSTMSSIFPHSEAHSPDAALSEPSSLGVEVNLQQALDTYATSATDMSTTSKDAFSYADNAPIVNGGLRDMSALGLTLQFPALAESMHGAIHRVKYHMYEVTTYWPALYRIILNGSADPELLPYAPLFFESVSSFLCAGTVALALCRPKAWFLCASIYTVLIATLGALEVPTLRLLAQSPLWEQLEGSVDALQGPGEFSTSVQYMHRSIRDRLDIVRGQKTS</sequence>
<evidence type="ECO:0000256" key="1">
    <source>
        <dbReference type="ARBA" id="ARBA00023015"/>
    </source>
</evidence>
<evidence type="ECO:0000256" key="3">
    <source>
        <dbReference type="ARBA" id="ARBA00023163"/>
    </source>
</evidence>
<gene>
    <name evidence="6" type="ORF">ASPCAL14762</name>
</gene>
<evidence type="ECO:0000313" key="6">
    <source>
        <dbReference type="EMBL" id="CEL11662.1"/>
    </source>
</evidence>
<dbReference type="OrthoDB" id="4223220at2759"/>
<evidence type="ECO:0000256" key="4">
    <source>
        <dbReference type="ARBA" id="ARBA00023242"/>
    </source>
</evidence>
<dbReference type="InterPro" id="IPR036864">
    <property type="entry name" value="Zn2-C6_fun-type_DNA-bd_sf"/>
</dbReference>
<evidence type="ECO:0000256" key="2">
    <source>
        <dbReference type="ARBA" id="ARBA00023125"/>
    </source>
</evidence>
<keyword evidence="1" id="KW-0805">Transcription regulation</keyword>
<organism evidence="6 7">
    <name type="scientific">Aspergillus calidoustus</name>
    <dbReference type="NCBI Taxonomy" id="454130"/>
    <lineage>
        <taxon>Eukaryota</taxon>
        <taxon>Fungi</taxon>
        <taxon>Dikarya</taxon>
        <taxon>Ascomycota</taxon>
        <taxon>Pezizomycotina</taxon>
        <taxon>Eurotiomycetes</taxon>
        <taxon>Eurotiomycetidae</taxon>
        <taxon>Eurotiales</taxon>
        <taxon>Aspergillaceae</taxon>
        <taxon>Aspergillus</taxon>
        <taxon>Aspergillus subgen. Nidulantes</taxon>
    </lineage>
</organism>
<feature type="domain" description="Zn(2)-C6 fungal-type" evidence="5">
    <location>
        <begin position="9"/>
        <end position="39"/>
    </location>
</feature>
<dbReference type="Proteomes" id="UP000054771">
    <property type="component" value="Unassembled WGS sequence"/>
</dbReference>
<dbReference type="PROSITE" id="PS50048">
    <property type="entry name" value="ZN2_CY6_FUNGAL_2"/>
    <property type="match status" value="1"/>
</dbReference>
<dbReference type="PROSITE" id="PS00463">
    <property type="entry name" value="ZN2_CY6_FUNGAL_1"/>
    <property type="match status" value="1"/>
</dbReference>